<keyword evidence="1" id="KW-1133">Transmembrane helix</keyword>
<name>A0ABR3L858_9TELE</name>
<dbReference type="EMBL" id="JAYMGO010000024">
    <property type="protein sequence ID" value="KAL1249022.1"/>
    <property type="molecule type" value="Genomic_DNA"/>
</dbReference>
<organism evidence="2 3">
    <name type="scientific">Cirrhinus molitorella</name>
    <name type="common">mud carp</name>
    <dbReference type="NCBI Taxonomy" id="172907"/>
    <lineage>
        <taxon>Eukaryota</taxon>
        <taxon>Metazoa</taxon>
        <taxon>Chordata</taxon>
        <taxon>Craniata</taxon>
        <taxon>Vertebrata</taxon>
        <taxon>Euteleostomi</taxon>
        <taxon>Actinopterygii</taxon>
        <taxon>Neopterygii</taxon>
        <taxon>Teleostei</taxon>
        <taxon>Ostariophysi</taxon>
        <taxon>Cypriniformes</taxon>
        <taxon>Cyprinidae</taxon>
        <taxon>Labeoninae</taxon>
        <taxon>Labeonini</taxon>
        <taxon>Cirrhinus</taxon>
    </lineage>
</organism>
<keyword evidence="1" id="KW-0812">Transmembrane</keyword>
<feature type="transmembrane region" description="Helical" evidence="1">
    <location>
        <begin position="59"/>
        <end position="81"/>
    </location>
</feature>
<comment type="caution">
    <text evidence="2">The sequence shown here is derived from an EMBL/GenBank/DDBJ whole genome shotgun (WGS) entry which is preliminary data.</text>
</comment>
<keyword evidence="3" id="KW-1185">Reference proteome</keyword>
<sequence>MVIETEEVEGKLRGPRQLEQALTVVPTKGLKPISFIKCTETLSPPQLVLNSPRFLSPSLALFSLFLPPMLSYSYFGFLLLFSYSFSFSLHKS</sequence>
<keyword evidence="1" id="KW-0472">Membrane</keyword>
<accession>A0ABR3L858</accession>
<reference evidence="2 3" key="1">
    <citation type="submission" date="2023-09" db="EMBL/GenBank/DDBJ databases">
        <authorList>
            <person name="Wang M."/>
        </authorList>
    </citation>
    <scope>NUCLEOTIDE SEQUENCE [LARGE SCALE GENOMIC DNA]</scope>
    <source>
        <strain evidence="2">GT-2023</strain>
        <tissue evidence="2">Liver</tissue>
    </source>
</reference>
<evidence type="ECO:0000313" key="3">
    <source>
        <dbReference type="Proteomes" id="UP001558613"/>
    </source>
</evidence>
<proteinExistence type="predicted"/>
<gene>
    <name evidence="2" type="ORF">QQF64_022340</name>
</gene>
<dbReference type="Proteomes" id="UP001558613">
    <property type="component" value="Unassembled WGS sequence"/>
</dbReference>
<evidence type="ECO:0000256" key="1">
    <source>
        <dbReference type="SAM" id="Phobius"/>
    </source>
</evidence>
<protein>
    <submittedName>
        <fullName evidence="2">Uncharacterized protein</fullName>
    </submittedName>
</protein>
<evidence type="ECO:0000313" key="2">
    <source>
        <dbReference type="EMBL" id="KAL1249022.1"/>
    </source>
</evidence>